<dbReference type="RefSeq" id="WP_406768278.1">
    <property type="nucleotide sequence ID" value="NZ_JBJHZZ010000001.1"/>
</dbReference>
<keyword evidence="2" id="KW-1185">Reference proteome</keyword>
<accession>A0ABW8T0W0</accession>
<dbReference type="EMBL" id="JBJHZZ010000001">
    <property type="protein sequence ID" value="MFL0245822.1"/>
    <property type="molecule type" value="Genomic_DNA"/>
</dbReference>
<organism evidence="1 2">
    <name type="scientific">Candidatus Clostridium stratigraminis</name>
    <dbReference type="NCBI Taxonomy" id="3381661"/>
    <lineage>
        <taxon>Bacteria</taxon>
        <taxon>Bacillati</taxon>
        <taxon>Bacillota</taxon>
        <taxon>Clostridia</taxon>
        <taxon>Eubacteriales</taxon>
        <taxon>Clostridiaceae</taxon>
        <taxon>Clostridium</taxon>
    </lineage>
</organism>
<name>A0ABW8T0W0_9CLOT</name>
<sequence length="132" mass="15283">MVSKKKDINKVINDVTDAAKKAAQDVTKTITKENVSKATRDLKDKVVTIVDNGEKIVLETTKKVKKKSLKPELFIEFYGKQVSYEKILEKIYTELETKVEMLKLKSLKLYYKPEDNKVYCVINENETYTVEL</sequence>
<comment type="caution">
    <text evidence="1">The sequence shown here is derived from an EMBL/GenBank/DDBJ whole genome shotgun (WGS) entry which is preliminary data.</text>
</comment>
<reference evidence="1 2" key="1">
    <citation type="submission" date="2024-11" db="EMBL/GenBank/DDBJ databases">
        <authorList>
            <person name="Heng Y.C."/>
            <person name="Lim A.C.H."/>
            <person name="Lee J.K.Y."/>
            <person name="Kittelmann S."/>
        </authorList>
    </citation>
    <scope>NUCLEOTIDE SEQUENCE [LARGE SCALE GENOMIC DNA]</scope>
    <source>
        <strain evidence="1 2">WILCCON 0185</strain>
    </source>
</reference>
<protein>
    <submittedName>
        <fullName evidence="1">DUF6465 family protein</fullName>
    </submittedName>
</protein>
<evidence type="ECO:0000313" key="2">
    <source>
        <dbReference type="Proteomes" id="UP001623591"/>
    </source>
</evidence>
<dbReference type="Proteomes" id="UP001623591">
    <property type="component" value="Unassembled WGS sequence"/>
</dbReference>
<dbReference type="Pfam" id="PF20069">
    <property type="entry name" value="DUF6465"/>
    <property type="match status" value="1"/>
</dbReference>
<evidence type="ECO:0000313" key="1">
    <source>
        <dbReference type="EMBL" id="MFL0245822.1"/>
    </source>
</evidence>
<proteinExistence type="predicted"/>
<gene>
    <name evidence="1" type="ORF">ACJDUG_02380</name>
</gene>
<dbReference type="InterPro" id="IPR046313">
    <property type="entry name" value="DUF6465"/>
</dbReference>